<accession>A0A918E685</accession>
<organism evidence="2 3">
    <name type="scientific">Nonomuraea glycinis</name>
    <dbReference type="NCBI Taxonomy" id="2047744"/>
    <lineage>
        <taxon>Bacteria</taxon>
        <taxon>Bacillati</taxon>
        <taxon>Actinomycetota</taxon>
        <taxon>Actinomycetes</taxon>
        <taxon>Streptosporangiales</taxon>
        <taxon>Streptosporangiaceae</taxon>
        <taxon>Nonomuraea</taxon>
    </lineage>
</organism>
<gene>
    <name evidence="2" type="ORF">GCM10012278_46640</name>
</gene>
<dbReference type="EMBL" id="BMNK01000008">
    <property type="protein sequence ID" value="GGP09748.1"/>
    <property type="molecule type" value="Genomic_DNA"/>
</dbReference>
<keyword evidence="3" id="KW-1185">Reference proteome</keyword>
<evidence type="ECO:0000313" key="2">
    <source>
        <dbReference type="EMBL" id="GGP09748.1"/>
    </source>
</evidence>
<evidence type="ECO:0000313" key="3">
    <source>
        <dbReference type="Proteomes" id="UP000660745"/>
    </source>
</evidence>
<comment type="caution">
    <text evidence="2">The sequence shown here is derived from an EMBL/GenBank/DDBJ whole genome shotgun (WGS) entry which is preliminary data.</text>
</comment>
<protein>
    <submittedName>
        <fullName evidence="2">Uncharacterized protein</fullName>
    </submittedName>
</protein>
<feature type="region of interest" description="Disordered" evidence="1">
    <location>
        <begin position="1"/>
        <end position="52"/>
    </location>
</feature>
<sequence length="76" mass="8209">MRGEGTRHLRPSGPWETGPTAKRAMGMGDDLADADDASRAHEPVLRRNTQKRAHVFTESVEGTGGSMCTLAEPMSK</sequence>
<evidence type="ECO:0000256" key="1">
    <source>
        <dbReference type="SAM" id="MobiDB-lite"/>
    </source>
</evidence>
<name>A0A918E685_9ACTN</name>
<dbReference type="Proteomes" id="UP000660745">
    <property type="component" value="Unassembled WGS sequence"/>
</dbReference>
<reference evidence="2" key="1">
    <citation type="journal article" date="2014" name="Int. J. Syst. Evol. Microbiol.">
        <title>Complete genome sequence of Corynebacterium casei LMG S-19264T (=DSM 44701T), isolated from a smear-ripened cheese.</title>
        <authorList>
            <consortium name="US DOE Joint Genome Institute (JGI-PGF)"/>
            <person name="Walter F."/>
            <person name="Albersmeier A."/>
            <person name="Kalinowski J."/>
            <person name="Ruckert C."/>
        </authorList>
    </citation>
    <scope>NUCLEOTIDE SEQUENCE</scope>
    <source>
        <strain evidence="2">CGMCC 4.7430</strain>
    </source>
</reference>
<feature type="compositionally biased region" description="Basic and acidic residues" evidence="1">
    <location>
        <begin position="36"/>
        <end position="45"/>
    </location>
</feature>
<reference evidence="2" key="2">
    <citation type="submission" date="2020-09" db="EMBL/GenBank/DDBJ databases">
        <authorList>
            <person name="Sun Q."/>
            <person name="Zhou Y."/>
        </authorList>
    </citation>
    <scope>NUCLEOTIDE SEQUENCE</scope>
    <source>
        <strain evidence="2">CGMCC 4.7430</strain>
    </source>
</reference>
<dbReference type="AlphaFoldDB" id="A0A918E685"/>
<proteinExistence type="predicted"/>